<dbReference type="InterPro" id="IPR000847">
    <property type="entry name" value="LysR_HTH_N"/>
</dbReference>
<dbReference type="OrthoDB" id="107670at2"/>
<dbReference type="PANTHER" id="PTHR30126">
    <property type="entry name" value="HTH-TYPE TRANSCRIPTIONAL REGULATOR"/>
    <property type="match status" value="1"/>
</dbReference>
<dbReference type="InterPro" id="IPR005119">
    <property type="entry name" value="LysR_subst-bd"/>
</dbReference>
<evidence type="ECO:0000256" key="1">
    <source>
        <dbReference type="ARBA" id="ARBA00009437"/>
    </source>
</evidence>
<dbReference type="Gene3D" id="1.10.10.10">
    <property type="entry name" value="Winged helix-like DNA-binding domain superfamily/Winged helix DNA-binding domain"/>
    <property type="match status" value="1"/>
</dbReference>
<dbReference type="PROSITE" id="PS50931">
    <property type="entry name" value="HTH_LYSR"/>
    <property type="match status" value="1"/>
</dbReference>
<reference evidence="6 7" key="1">
    <citation type="submission" date="2019-03" db="EMBL/GenBank/DDBJ databases">
        <title>Genomic Encyclopedia of Type Strains, Phase IV (KMG-IV): sequencing the most valuable type-strain genomes for metagenomic binning, comparative biology and taxonomic classification.</title>
        <authorList>
            <person name="Goeker M."/>
        </authorList>
    </citation>
    <scope>NUCLEOTIDE SEQUENCE [LARGE SCALE GENOMIC DNA]</scope>
    <source>
        <strain evidence="6 7">DSM 28697</strain>
    </source>
</reference>
<dbReference type="AlphaFoldDB" id="A0A4R6U8W1"/>
<dbReference type="Pfam" id="PF03466">
    <property type="entry name" value="LysR_substrate"/>
    <property type="match status" value="1"/>
</dbReference>
<organism evidence="6 7">
    <name type="scientific">Aureibacillus halotolerans</name>
    <dbReference type="NCBI Taxonomy" id="1508390"/>
    <lineage>
        <taxon>Bacteria</taxon>
        <taxon>Bacillati</taxon>
        <taxon>Bacillota</taxon>
        <taxon>Bacilli</taxon>
        <taxon>Bacillales</taxon>
        <taxon>Bacillaceae</taxon>
        <taxon>Aureibacillus</taxon>
    </lineage>
</organism>
<gene>
    <name evidence="6" type="ORF">EV213_102277</name>
</gene>
<dbReference type="GO" id="GO:0000976">
    <property type="term" value="F:transcription cis-regulatory region binding"/>
    <property type="evidence" value="ECO:0007669"/>
    <property type="project" value="TreeGrafter"/>
</dbReference>
<evidence type="ECO:0000256" key="3">
    <source>
        <dbReference type="ARBA" id="ARBA00023125"/>
    </source>
</evidence>
<name>A0A4R6U8W1_9BACI</name>
<dbReference type="InterPro" id="IPR036390">
    <property type="entry name" value="WH_DNA-bd_sf"/>
</dbReference>
<evidence type="ECO:0000259" key="5">
    <source>
        <dbReference type="PROSITE" id="PS50931"/>
    </source>
</evidence>
<accession>A0A4R6U8W1</accession>
<sequence length="295" mass="33960">MNTSDLRLLQVLAEERNMRKAAERLFVSQPALSQRLKNLEQQWNAQFFLRSARGVTVTPAGEKVIAYAIDTLNNEEMVRDELRTLNDKVHGTLKLAVASILGQYWLPVLLKRFVEQFPKVRISLTTGWSSEMMKQLYNDEIHLGFVRGNRNPDWSGRTIHLMTDHFYLVDRDIQSFDELESTDKPFILFKSDSTYYQEIHDWWHHHYNASPERTIVVDQIETCKQLALQGIGYAILPSIALTKGDEAFYKIPLKKKDGSPLTRDTWLIGSEASFGLSQVQAFVAIVDELNGRVRT</sequence>
<dbReference type="CDD" id="cd05466">
    <property type="entry name" value="PBP2_LTTR_substrate"/>
    <property type="match status" value="1"/>
</dbReference>
<comment type="caution">
    <text evidence="6">The sequence shown here is derived from an EMBL/GenBank/DDBJ whole genome shotgun (WGS) entry which is preliminary data.</text>
</comment>
<keyword evidence="7" id="KW-1185">Reference proteome</keyword>
<keyword evidence="3 6" id="KW-0238">DNA-binding</keyword>
<evidence type="ECO:0000256" key="2">
    <source>
        <dbReference type="ARBA" id="ARBA00023015"/>
    </source>
</evidence>
<dbReference type="PANTHER" id="PTHR30126:SF78">
    <property type="entry name" value="HTH LYSR-TYPE DOMAIN-CONTAINING PROTEIN"/>
    <property type="match status" value="1"/>
</dbReference>
<dbReference type="Gene3D" id="3.40.190.290">
    <property type="match status" value="1"/>
</dbReference>
<dbReference type="RefSeq" id="WP_133579130.1">
    <property type="nucleotide sequence ID" value="NZ_SNYJ01000002.1"/>
</dbReference>
<dbReference type="PRINTS" id="PR00039">
    <property type="entry name" value="HTHLYSR"/>
</dbReference>
<dbReference type="Pfam" id="PF00126">
    <property type="entry name" value="HTH_1"/>
    <property type="match status" value="1"/>
</dbReference>
<evidence type="ECO:0000313" key="7">
    <source>
        <dbReference type="Proteomes" id="UP000295632"/>
    </source>
</evidence>
<comment type="similarity">
    <text evidence="1">Belongs to the LysR transcriptional regulatory family.</text>
</comment>
<keyword evidence="4" id="KW-0804">Transcription</keyword>
<dbReference type="EMBL" id="SNYJ01000002">
    <property type="protein sequence ID" value="TDQ42246.1"/>
    <property type="molecule type" value="Genomic_DNA"/>
</dbReference>
<keyword evidence="2" id="KW-0805">Transcription regulation</keyword>
<dbReference type="SUPFAM" id="SSF53850">
    <property type="entry name" value="Periplasmic binding protein-like II"/>
    <property type="match status" value="1"/>
</dbReference>
<proteinExistence type="inferred from homology"/>
<dbReference type="GO" id="GO:0003700">
    <property type="term" value="F:DNA-binding transcription factor activity"/>
    <property type="evidence" value="ECO:0007669"/>
    <property type="project" value="InterPro"/>
</dbReference>
<dbReference type="SUPFAM" id="SSF46785">
    <property type="entry name" value="Winged helix' DNA-binding domain"/>
    <property type="match status" value="1"/>
</dbReference>
<evidence type="ECO:0000313" key="6">
    <source>
        <dbReference type="EMBL" id="TDQ42246.1"/>
    </source>
</evidence>
<evidence type="ECO:0000256" key="4">
    <source>
        <dbReference type="ARBA" id="ARBA00023163"/>
    </source>
</evidence>
<protein>
    <submittedName>
        <fullName evidence="6">DNA-binding transcriptional LysR family regulator</fullName>
    </submittedName>
</protein>
<dbReference type="InterPro" id="IPR036388">
    <property type="entry name" value="WH-like_DNA-bd_sf"/>
</dbReference>
<dbReference type="Proteomes" id="UP000295632">
    <property type="component" value="Unassembled WGS sequence"/>
</dbReference>
<feature type="domain" description="HTH lysR-type" evidence="5">
    <location>
        <begin position="1"/>
        <end position="58"/>
    </location>
</feature>